<protein>
    <submittedName>
        <fullName evidence="1">Uncharacterized protein</fullName>
    </submittedName>
</protein>
<dbReference type="Proteomes" id="UP000321306">
    <property type="component" value="Unassembled WGS sequence"/>
</dbReference>
<gene>
    <name evidence="1" type="ORF">DC3_16040</name>
</gene>
<dbReference type="RefSeq" id="WP_146883717.1">
    <property type="nucleotide sequence ID" value="NZ_BJXB01000005.1"/>
</dbReference>
<evidence type="ECO:0000313" key="1">
    <source>
        <dbReference type="EMBL" id="GEM45969.1"/>
    </source>
</evidence>
<organism evidence="1 2">
    <name type="scientific">Deinococcus cellulosilyticus (strain DSM 18568 / NBRC 106333 / KACC 11606 / 5516J-15)</name>
    <dbReference type="NCBI Taxonomy" id="1223518"/>
    <lineage>
        <taxon>Bacteria</taxon>
        <taxon>Thermotogati</taxon>
        <taxon>Deinococcota</taxon>
        <taxon>Deinococci</taxon>
        <taxon>Deinococcales</taxon>
        <taxon>Deinococcaceae</taxon>
        <taxon>Deinococcus</taxon>
    </lineage>
</organism>
<comment type="caution">
    <text evidence="1">The sequence shown here is derived from an EMBL/GenBank/DDBJ whole genome shotgun (WGS) entry which is preliminary data.</text>
</comment>
<proteinExistence type="predicted"/>
<dbReference type="AlphaFoldDB" id="A0A511MZJ2"/>
<sequence>MTVRDQLIDLSKALRQYHSVLLEHSKREYEVKFEPISSPFAYFQLVVNHPHFQWLRPLSGLMATLDEVIDAKTPLTEQNIMDTHKALAMLFSPVETSFAEFRKEYSRFKDFSDVKFAEARWRALIEETLN</sequence>
<evidence type="ECO:0000313" key="2">
    <source>
        <dbReference type="Proteomes" id="UP000321306"/>
    </source>
</evidence>
<keyword evidence="2" id="KW-1185">Reference proteome</keyword>
<accession>A0A511MZJ2</accession>
<dbReference type="OrthoDB" id="8719252at2"/>
<dbReference type="EMBL" id="BJXB01000005">
    <property type="protein sequence ID" value="GEM45969.1"/>
    <property type="molecule type" value="Genomic_DNA"/>
</dbReference>
<name>A0A511MZJ2_DEIC1</name>
<reference evidence="1 2" key="1">
    <citation type="submission" date="2019-07" db="EMBL/GenBank/DDBJ databases">
        <title>Whole genome shotgun sequence of Deinococcus cellulosilyticus NBRC 106333.</title>
        <authorList>
            <person name="Hosoyama A."/>
            <person name="Uohara A."/>
            <person name="Ohji S."/>
            <person name="Ichikawa N."/>
        </authorList>
    </citation>
    <scope>NUCLEOTIDE SEQUENCE [LARGE SCALE GENOMIC DNA]</scope>
    <source>
        <strain evidence="1 2">NBRC 106333</strain>
    </source>
</reference>